<accession>A0A919V7S4</accession>
<sequence length="230" mass="23670">MSLRRILAVIAPLLAMVFITAACSGSSTGGGDLPAGADLLKKSAEATKGAKSAAFTLETTGKPPVPVKRGEGRVSATGDADGKLQLDFLGTLTEVNFVLVGDKVHFKGPTGGYQIMTRQELAAIYDPSVILNPAQGVAQLMSTASDVHTEAAEQVAGADAYRVRAALSQQVLAKLIPGVTQGVNGKLWIDKASGRLLKVSLPLGSGGNAGEVTVSFRDYDAPVQVTPPAE</sequence>
<evidence type="ECO:0000313" key="5">
    <source>
        <dbReference type="EMBL" id="GII92417.1"/>
    </source>
</evidence>
<keyword evidence="6" id="KW-1185">Reference proteome</keyword>
<dbReference type="PROSITE" id="PS51257">
    <property type="entry name" value="PROKAR_LIPOPROTEIN"/>
    <property type="match status" value="1"/>
</dbReference>
<proteinExistence type="inferred from homology"/>
<evidence type="ECO:0000256" key="3">
    <source>
        <dbReference type="ARBA" id="ARBA00022475"/>
    </source>
</evidence>
<dbReference type="InterPro" id="IPR029046">
    <property type="entry name" value="LolA/LolB/LppX"/>
</dbReference>
<evidence type="ECO:0008006" key="7">
    <source>
        <dbReference type="Google" id="ProtNLM"/>
    </source>
</evidence>
<dbReference type="InterPro" id="IPR009830">
    <property type="entry name" value="LppX/LprAFG"/>
</dbReference>
<gene>
    <name evidence="5" type="ORF">Ssi02_26480</name>
</gene>
<evidence type="ECO:0000256" key="1">
    <source>
        <dbReference type="ARBA" id="ARBA00004196"/>
    </source>
</evidence>
<evidence type="ECO:0000313" key="6">
    <source>
        <dbReference type="Proteomes" id="UP000606172"/>
    </source>
</evidence>
<dbReference type="EMBL" id="BOOW01000016">
    <property type="protein sequence ID" value="GII92417.1"/>
    <property type="molecule type" value="Genomic_DNA"/>
</dbReference>
<feature type="chain" id="PRO_5037565084" description="Lipoprotein LprG" evidence="4">
    <location>
        <begin position="22"/>
        <end position="230"/>
    </location>
</feature>
<name>A0A919V7S4_9ACTN</name>
<dbReference type="GO" id="GO:0030313">
    <property type="term" value="C:cell envelope"/>
    <property type="evidence" value="ECO:0007669"/>
    <property type="project" value="UniProtKB-SubCell"/>
</dbReference>
<dbReference type="RefSeq" id="WP_204025226.1">
    <property type="nucleotide sequence ID" value="NZ_BOOW01000016.1"/>
</dbReference>
<dbReference type="CDD" id="cd16334">
    <property type="entry name" value="LppX-like"/>
    <property type="match status" value="1"/>
</dbReference>
<dbReference type="AlphaFoldDB" id="A0A919V7S4"/>
<evidence type="ECO:0000256" key="2">
    <source>
        <dbReference type="ARBA" id="ARBA00009194"/>
    </source>
</evidence>
<reference evidence="5" key="1">
    <citation type="submission" date="2021-01" db="EMBL/GenBank/DDBJ databases">
        <title>Whole genome shotgun sequence of Sinosporangium siamense NBRC 109515.</title>
        <authorList>
            <person name="Komaki H."/>
            <person name="Tamura T."/>
        </authorList>
    </citation>
    <scope>NUCLEOTIDE SEQUENCE</scope>
    <source>
        <strain evidence="5">NBRC 109515</strain>
    </source>
</reference>
<dbReference type="Pfam" id="PF07161">
    <property type="entry name" value="LppX_LprAFG"/>
    <property type="match status" value="1"/>
</dbReference>
<organism evidence="5 6">
    <name type="scientific">Sinosporangium siamense</name>
    <dbReference type="NCBI Taxonomy" id="1367973"/>
    <lineage>
        <taxon>Bacteria</taxon>
        <taxon>Bacillati</taxon>
        <taxon>Actinomycetota</taxon>
        <taxon>Actinomycetes</taxon>
        <taxon>Streptosporangiales</taxon>
        <taxon>Streptosporangiaceae</taxon>
        <taxon>Sinosporangium</taxon>
    </lineage>
</organism>
<dbReference type="Proteomes" id="UP000606172">
    <property type="component" value="Unassembled WGS sequence"/>
</dbReference>
<protein>
    <recommendedName>
        <fullName evidence="7">Lipoprotein LprG</fullName>
    </recommendedName>
</protein>
<feature type="signal peptide" evidence="4">
    <location>
        <begin position="1"/>
        <end position="21"/>
    </location>
</feature>
<dbReference type="Gene3D" id="2.50.20.20">
    <property type="match status" value="1"/>
</dbReference>
<dbReference type="SUPFAM" id="SSF89392">
    <property type="entry name" value="Prokaryotic lipoproteins and lipoprotein localization factors"/>
    <property type="match status" value="1"/>
</dbReference>
<comment type="subcellular location">
    <subcellularLocation>
        <location evidence="1">Cell envelope</location>
    </subcellularLocation>
</comment>
<keyword evidence="4" id="KW-0732">Signal</keyword>
<comment type="similarity">
    <text evidence="2">Belongs to the LppX/LprAFG lipoprotein family.</text>
</comment>
<evidence type="ECO:0000256" key="4">
    <source>
        <dbReference type="SAM" id="SignalP"/>
    </source>
</evidence>
<comment type="caution">
    <text evidence="5">The sequence shown here is derived from an EMBL/GenBank/DDBJ whole genome shotgun (WGS) entry which is preliminary data.</text>
</comment>
<keyword evidence="3" id="KW-0472">Membrane</keyword>
<keyword evidence="3" id="KW-1003">Cell membrane</keyword>